<proteinExistence type="predicted"/>
<comment type="caution">
    <text evidence="2">The sequence shown here is derived from an EMBL/GenBank/DDBJ whole genome shotgun (WGS) entry which is preliminary data.</text>
</comment>
<dbReference type="OrthoDB" id="5151015at2759"/>
<sequence length="120" mass="12832">MATASVAFVPTPQRTNSDNVSPKTTVPRGSKDEYFLSDATVDGDESSAHKSSISFAADPPTAHSSSLDSTEDDASTKVNEGRPRQVSISFQRPRNPSLPQGNPQHTTGSRIRASSPPHQR</sequence>
<dbReference type="Proteomes" id="UP000738349">
    <property type="component" value="Unassembled WGS sequence"/>
</dbReference>
<name>A0A9P9EN21_9HYPO</name>
<gene>
    <name evidence="2" type="ORF">EDB81DRAFT_61507</name>
</gene>
<dbReference type="AlphaFoldDB" id="A0A9P9EN21"/>
<protein>
    <submittedName>
        <fullName evidence="2">Uncharacterized protein</fullName>
    </submittedName>
</protein>
<accession>A0A9P9EN21</accession>
<evidence type="ECO:0000313" key="2">
    <source>
        <dbReference type="EMBL" id="KAH7140668.1"/>
    </source>
</evidence>
<feature type="compositionally biased region" description="Polar residues" evidence="1">
    <location>
        <begin position="12"/>
        <end position="24"/>
    </location>
</feature>
<organism evidence="2 3">
    <name type="scientific">Dactylonectria macrodidyma</name>
    <dbReference type="NCBI Taxonomy" id="307937"/>
    <lineage>
        <taxon>Eukaryota</taxon>
        <taxon>Fungi</taxon>
        <taxon>Dikarya</taxon>
        <taxon>Ascomycota</taxon>
        <taxon>Pezizomycotina</taxon>
        <taxon>Sordariomycetes</taxon>
        <taxon>Hypocreomycetidae</taxon>
        <taxon>Hypocreales</taxon>
        <taxon>Nectriaceae</taxon>
        <taxon>Dactylonectria</taxon>
    </lineage>
</organism>
<reference evidence="2" key="1">
    <citation type="journal article" date="2021" name="Nat. Commun.">
        <title>Genetic determinants of endophytism in the Arabidopsis root mycobiome.</title>
        <authorList>
            <person name="Mesny F."/>
            <person name="Miyauchi S."/>
            <person name="Thiergart T."/>
            <person name="Pickel B."/>
            <person name="Atanasova L."/>
            <person name="Karlsson M."/>
            <person name="Huettel B."/>
            <person name="Barry K.W."/>
            <person name="Haridas S."/>
            <person name="Chen C."/>
            <person name="Bauer D."/>
            <person name="Andreopoulos W."/>
            <person name="Pangilinan J."/>
            <person name="LaButti K."/>
            <person name="Riley R."/>
            <person name="Lipzen A."/>
            <person name="Clum A."/>
            <person name="Drula E."/>
            <person name="Henrissat B."/>
            <person name="Kohler A."/>
            <person name="Grigoriev I.V."/>
            <person name="Martin F.M."/>
            <person name="Hacquard S."/>
        </authorList>
    </citation>
    <scope>NUCLEOTIDE SEQUENCE</scope>
    <source>
        <strain evidence="2">MPI-CAGE-AT-0147</strain>
    </source>
</reference>
<dbReference type="EMBL" id="JAGMUV010000011">
    <property type="protein sequence ID" value="KAH7140668.1"/>
    <property type="molecule type" value="Genomic_DNA"/>
</dbReference>
<evidence type="ECO:0000256" key="1">
    <source>
        <dbReference type="SAM" id="MobiDB-lite"/>
    </source>
</evidence>
<keyword evidence="3" id="KW-1185">Reference proteome</keyword>
<feature type="region of interest" description="Disordered" evidence="1">
    <location>
        <begin position="1"/>
        <end position="120"/>
    </location>
</feature>
<feature type="compositionally biased region" description="Polar residues" evidence="1">
    <location>
        <begin position="86"/>
        <end position="109"/>
    </location>
</feature>
<evidence type="ECO:0000313" key="3">
    <source>
        <dbReference type="Proteomes" id="UP000738349"/>
    </source>
</evidence>